<evidence type="ECO:0000256" key="4">
    <source>
        <dbReference type="ARBA" id="ARBA00023319"/>
    </source>
</evidence>
<organism evidence="9">
    <name type="scientific">Tetraodon nigroviridis</name>
    <name type="common">Spotted green pufferfish</name>
    <name type="synonym">Chelonodon nigroviridis</name>
    <dbReference type="NCBI Taxonomy" id="99883"/>
    <lineage>
        <taxon>Eukaryota</taxon>
        <taxon>Metazoa</taxon>
        <taxon>Chordata</taxon>
        <taxon>Craniata</taxon>
        <taxon>Vertebrata</taxon>
        <taxon>Euteleostomi</taxon>
        <taxon>Actinopterygii</taxon>
        <taxon>Neopterygii</taxon>
        <taxon>Teleostei</taxon>
        <taxon>Neoteleostei</taxon>
        <taxon>Acanthomorphata</taxon>
        <taxon>Eupercaria</taxon>
        <taxon>Tetraodontiformes</taxon>
        <taxon>Tetradontoidea</taxon>
        <taxon>Tetraodontidae</taxon>
        <taxon>Tetraodon</taxon>
    </lineage>
</organism>
<feature type="domain" description="Ig-like" evidence="7">
    <location>
        <begin position="8"/>
        <end position="92"/>
    </location>
</feature>
<feature type="signal peptide" evidence="6">
    <location>
        <begin position="1"/>
        <end position="24"/>
    </location>
</feature>
<feature type="domain" description="Fibronectin type-III" evidence="8">
    <location>
        <begin position="204"/>
        <end position="300"/>
    </location>
</feature>
<protein>
    <submittedName>
        <fullName evidence="9">Class I helical cytokine receptor number 17</fullName>
    </submittedName>
</protein>
<keyword evidence="2" id="KW-1015">Disulfide bond</keyword>
<dbReference type="PROSITE" id="PS50853">
    <property type="entry name" value="FN3"/>
    <property type="match status" value="1"/>
</dbReference>
<keyword evidence="5" id="KW-0472">Membrane</keyword>
<evidence type="ECO:0000256" key="5">
    <source>
        <dbReference type="SAM" id="Phobius"/>
    </source>
</evidence>
<keyword evidence="5" id="KW-1133">Transmembrane helix</keyword>
<keyword evidence="3" id="KW-0325">Glycoprotein</keyword>
<dbReference type="AlphaFoldDB" id="Q6UAN9"/>
<dbReference type="InterPro" id="IPR050676">
    <property type="entry name" value="IL-12"/>
</dbReference>
<dbReference type="InterPro" id="IPR013783">
    <property type="entry name" value="Ig-like_fold"/>
</dbReference>
<sequence>MPGRLRSPAFLTVIRFVSLHLSQAQTQTDEVSEVQFGRLDSNVTLPCGKSLTRTPVTWHLNNSSALPWHQVTSDGSLVLLQVDPSAQGDYSCWDSRGRLLHAVQLRLGHPPGLLNISCQVPSYMHVRCSWVDTVKTFLPSEYTTSLRGKDSKPCIVDAVRKHCDILHPAIWQRLHVLSVTETNGLGSKTSTLYFKLRELLKPDPPESVSVGQIVGFSDRLMVSWNIPSSWPQSDAFQLVFHIRYRPLGSRFWSEFYSMDNPVVISDALAGHLHQVQGRSRDEVNNESQWSDWSPLQLEQPWEGQTDYVSAEPEILEQDMPTFQPKPDTSTARTHLVSVEEEGNLGLVIVLVLLLVVVLATVLSLILVVWFRQRRRDHVSMQEVASVVKMKSVPI</sequence>
<keyword evidence="1 6" id="KW-0732">Signal</keyword>
<evidence type="ECO:0000313" key="9">
    <source>
        <dbReference type="EMBL" id="AAR25680.1"/>
    </source>
</evidence>
<evidence type="ECO:0000259" key="8">
    <source>
        <dbReference type="PROSITE" id="PS50853"/>
    </source>
</evidence>
<evidence type="ECO:0000256" key="1">
    <source>
        <dbReference type="ARBA" id="ARBA00022729"/>
    </source>
</evidence>
<dbReference type="PANTHER" id="PTHR48485">
    <property type="entry name" value="INTERLEUKIN-12 SUBUNIT BETA-RELATED"/>
    <property type="match status" value="1"/>
</dbReference>
<keyword evidence="4" id="KW-0393">Immunoglobulin domain</keyword>
<dbReference type="InterPro" id="IPR003530">
    <property type="entry name" value="Hematopoietin_rcpt_L_F3_CS"/>
</dbReference>
<keyword evidence="9" id="KW-0675">Receptor</keyword>
<dbReference type="PROSITE" id="PS01354">
    <property type="entry name" value="HEMATOPO_REC_L_F3"/>
    <property type="match status" value="1"/>
</dbReference>
<feature type="chain" id="PRO_5004281488" evidence="6">
    <location>
        <begin position="25"/>
        <end position="394"/>
    </location>
</feature>
<dbReference type="PROSITE" id="PS50835">
    <property type="entry name" value="IG_LIKE"/>
    <property type="match status" value="1"/>
</dbReference>
<dbReference type="SUPFAM" id="SSF48726">
    <property type="entry name" value="Immunoglobulin"/>
    <property type="match status" value="1"/>
</dbReference>
<reference evidence="9" key="1">
    <citation type="journal article" date="2004" name="Nature">
        <title>Genome duplication in the teleost fish Tetraodon nigroviridis reveals the early vertebrate proto-karyotype.</title>
        <authorList>
            <person name="Jaillon O."/>
            <person name="Aury J.-M."/>
            <person name="Brunet F."/>
            <person name="Petit J.-L."/>
            <person name="Stange-Thomann N."/>
            <person name="Mauceli E."/>
            <person name="Bouneau L."/>
            <person name="Fischer C."/>
            <person name="Ozouf-Costaz C."/>
            <person name="Bernot A."/>
            <person name="Nicaud S."/>
            <person name="Jaffe D."/>
            <person name="Fisher S."/>
            <person name="Lutfalla G."/>
            <person name="Dossat C."/>
            <person name="Segurens B."/>
            <person name="Dasilva C."/>
            <person name="Salanoubat M."/>
            <person name="Levy M."/>
            <person name="Boudet N."/>
            <person name="Castellano S."/>
            <person name="Anthouard V."/>
            <person name="Jubin C."/>
            <person name="Castelli V."/>
            <person name="Katinka M."/>
            <person name="Vacherie B."/>
            <person name="Biemont C."/>
            <person name="Skalli Z."/>
            <person name="Cattolico L."/>
            <person name="Poulain J."/>
            <person name="De Berardinis V."/>
            <person name="Cruaud C."/>
            <person name="Duprat S."/>
            <person name="Brottier P."/>
            <person name="Coutanceau J.-P."/>
            <person name="Gouzy J."/>
            <person name="Parra G."/>
            <person name="Lardier G."/>
            <person name="Chapple C."/>
            <person name="McKernan K.J."/>
            <person name="McEwan P."/>
            <person name="Bosak S."/>
            <person name="Kellis M."/>
            <person name="Volff J.-N."/>
            <person name="Guigo R."/>
            <person name="Zody M.C."/>
            <person name="Mesirov J."/>
            <person name="Lindblad-Toh K."/>
            <person name="Birren B."/>
            <person name="Nusbaum C."/>
            <person name="Kahn D."/>
            <person name="Robinson-Rechavi M."/>
            <person name="Laudet V."/>
            <person name="Schachter V."/>
            <person name="Quetier F."/>
            <person name="Saurin W."/>
            <person name="Scarpelli C."/>
            <person name="Wincker P."/>
            <person name="Lander E.S."/>
            <person name="Weissenbach J."/>
            <person name="Roest Crollius H."/>
        </authorList>
    </citation>
    <scope>NUCLEOTIDE SEQUENCE</scope>
</reference>
<dbReference type="InterPro" id="IPR036179">
    <property type="entry name" value="Ig-like_dom_sf"/>
</dbReference>
<dbReference type="GO" id="GO:0016020">
    <property type="term" value="C:membrane"/>
    <property type="evidence" value="ECO:0007669"/>
    <property type="project" value="InterPro"/>
</dbReference>
<dbReference type="InterPro" id="IPR003961">
    <property type="entry name" value="FN3_dom"/>
</dbReference>
<accession>Q6UAN9</accession>
<dbReference type="EMBL" id="AY374489">
    <property type="protein sequence ID" value="AAR25680.1"/>
    <property type="molecule type" value="mRNA"/>
</dbReference>
<proteinExistence type="evidence at transcript level"/>
<keyword evidence="5" id="KW-0812">Transmembrane</keyword>
<evidence type="ECO:0000256" key="6">
    <source>
        <dbReference type="SAM" id="SignalP"/>
    </source>
</evidence>
<evidence type="ECO:0000256" key="2">
    <source>
        <dbReference type="ARBA" id="ARBA00023157"/>
    </source>
</evidence>
<gene>
    <name evidence="9" type="primary">CRFA17</name>
</gene>
<name>Q6UAN9_TETNG</name>
<dbReference type="InterPro" id="IPR007110">
    <property type="entry name" value="Ig-like_dom"/>
</dbReference>
<dbReference type="GO" id="GO:0004896">
    <property type="term" value="F:cytokine receptor activity"/>
    <property type="evidence" value="ECO:0007669"/>
    <property type="project" value="InterPro"/>
</dbReference>
<evidence type="ECO:0000259" key="7">
    <source>
        <dbReference type="PROSITE" id="PS50835"/>
    </source>
</evidence>
<feature type="transmembrane region" description="Helical" evidence="5">
    <location>
        <begin position="344"/>
        <end position="370"/>
    </location>
</feature>
<evidence type="ECO:0000256" key="3">
    <source>
        <dbReference type="ARBA" id="ARBA00023180"/>
    </source>
</evidence>
<dbReference type="InterPro" id="IPR036116">
    <property type="entry name" value="FN3_sf"/>
</dbReference>
<dbReference type="SUPFAM" id="SSF49265">
    <property type="entry name" value="Fibronectin type III"/>
    <property type="match status" value="2"/>
</dbReference>
<dbReference type="Gene3D" id="2.60.40.10">
    <property type="entry name" value="Immunoglobulins"/>
    <property type="match status" value="3"/>
</dbReference>